<name>A0A8H6ZL49_PLEOS</name>
<dbReference type="InterPro" id="IPR023214">
    <property type="entry name" value="HAD_sf"/>
</dbReference>
<organism evidence="3 4">
    <name type="scientific">Pleurotus ostreatus</name>
    <name type="common">Oyster mushroom</name>
    <name type="synonym">White-rot fungus</name>
    <dbReference type="NCBI Taxonomy" id="5322"/>
    <lineage>
        <taxon>Eukaryota</taxon>
        <taxon>Fungi</taxon>
        <taxon>Dikarya</taxon>
        <taxon>Basidiomycota</taxon>
        <taxon>Agaricomycotina</taxon>
        <taxon>Agaricomycetes</taxon>
        <taxon>Agaricomycetidae</taxon>
        <taxon>Agaricales</taxon>
        <taxon>Pleurotineae</taxon>
        <taxon>Pleurotaceae</taxon>
        <taxon>Pleurotus</taxon>
    </lineage>
</organism>
<dbReference type="PANTHER" id="PTHR43316:SF3">
    <property type="entry name" value="HALOACID DEHALOGENASE, TYPE II (AFU_ORTHOLOGUE AFUA_2G07750)-RELATED"/>
    <property type="match status" value="1"/>
</dbReference>
<dbReference type="RefSeq" id="XP_036626403.1">
    <property type="nucleotide sequence ID" value="XM_036771782.1"/>
</dbReference>
<evidence type="ECO:0000313" key="3">
    <source>
        <dbReference type="EMBL" id="KAF7419549.1"/>
    </source>
</evidence>
<dbReference type="Pfam" id="PF00702">
    <property type="entry name" value="Hydrolase"/>
    <property type="match status" value="1"/>
</dbReference>
<dbReference type="GO" id="GO:0019120">
    <property type="term" value="F:hydrolase activity, acting on acid halide bonds, in C-halide compounds"/>
    <property type="evidence" value="ECO:0007669"/>
    <property type="project" value="InterPro"/>
</dbReference>
<dbReference type="SFLD" id="SFLDS00003">
    <property type="entry name" value="Haloacid_Dehalogenase"/>
    <property type="match status" value="1"/>
</dbReference>
<dbReference type="VEuPathDB" id="FungiDB:PC9H_002140"/>
<evidence type="ECO:0008006" key="5">
    <source>
        <dbReference type="Google" id="ProtNLM"/>
    </source>
</evidence>
<protein>
    <recommendedName>
        <fullName evidence="5">Haloacid dehalogenase</fullName>
    </recommendedName>
</protein>
<dbReference type="SUPFAM" id="SSF56784">
    <property type="entry name" value="HAD-like"/>
    <property type="match status" value="1"/>
</dbReference>
<evidence type="ECO:0000256" key="1">
    <source>
        <dbReference type="ARBA" id="ARBA00008106"/>
    </source>
</evidence>
<evidence type="ECO:0000256" key="2">
    <source>
        <dbReference type="ARBA" id="ARBA00022801"/>
    </source>
</evidence>
<reference evidence="3" key="1">
    <citation type="submission" date="2019-07" db="EMBL/GenBank/DDBJ databases">
        <authorList>
            <person name="Palmer J.M."/>
        </authorList>
    </citation>
    <scope>NUCLEOTIDE SEQUENCE</scope>
    <source>
        <strain evidence="3">PC9</strain>
    </source>
</reference>
<dbReference type="EMBL" id="JACETU010000010">
    <property type="protein sequence ID" value="KAF7419549.1"/>
    <property type="molecule type" value="Genomic_DNA"/>
</dbReference>
<dbReference type="InterPro" id="IPR006328">
    <property type="entry name" value="2-HAD"/>
</dbReference>
<dbReference type="Gene3D" id="3.40.50.1000">
    <property type="entry name" value="HAD superfamily/HAD-like"/>
    <property type="match status" value="1"/>
</dbReference>
<dbReference type="PANTHER" id="PTHR43316">
    <property type="entry name" value="HYDROLASE, HALOACID DELAHOGENASE-RELATED"/>
    <property type="match status" value="1"/>
</dbReference>
<keyword evidence="2" id="KW-0378">Hydrolase</keyword>
<dbReference type="InterPro" id="IPR051540">
    <property type="entry name" value="S-2-haloacid_dehalogenase"/>
</dbReference>
<dbReference type="OrthoDB" id="2363873at2759"/>
<proteinExistence type="inferred from homology"/>
<evidence type="ECO:0000313" key="4">
    <source>
        <dbReference type="Proteomes" id="UP000623687"/>
    </source>
</evidence>
<dbReference type="Proteomes" id="UP000623687">
    <property type="component" value="Unassembled WGS sequence"/>
</dbReference>
<dbReference type="GO" id="GO:0016791">
    <property type="term" value="F:phosphatase activity"/>
    <property type="evidence" value="ECO:0007669"/>
    <property type="project" value="UniProtKB-ARBA"/>
</dbReference>
<dbReference type="InterPro" id="IPR006439">
    <property type="entry name" value="HAD-SF_hydro_IA"/>
</dbReference>
<dbReference type="NCBIfam" id="TIGR01428">
    <property type="entry name" value="HAD_type_II"/>
    <property type="match status" value="1"/>
</dbReference>
<dbReference type="NCBIfam" id="TIGR01493">
    <property type="entry name" value="HAD-SF-IA-v2"/>
    <property type="match status" value="1"/>
</dbReference>
<keyword evidence="4" id="KW-1185">Reference proteome</keyword>
<dbReference type="AlphaFoldDB" id="A0A8H6ZL49"/>
<comment type="similarity">
    <text evidence="1">Belongs to the HAD-like hydrolase superfamily. S-2-haloalkanoic acid dehalogenase family.</text>
</comment>
<dbReference type="PRINTS" id="PR00413">
    <property type="entry name" value="HADHALOGNASE"/>
</dbReference>
<gene>
    <name evidence="3" type="ORF">PC9H_002140</name>
</gene>
<dbReference type="SFLD" id="SFLDG01129">
    <property type="entry name" value="C1.5:_HAD__Beta-PGM__Phosphata"/>
    <property type="match status" value="1"/>
</dbReference>
<sequence length="314" mass="34519">MKDVLRPYKTLDSSRICLGYATPYASAKFIRARDPAFLPPVPQGNTAGPNNSGAISWIFPSNTAQYAVRPLGMDEVQACIFDVFGTLVDWRTAIIKALESEGKRCGASPQTDWEAFANEWRQGYMRKTREIANGLVDGPLNVDVLHRNILEEMLASSKWNGLGKIWGDEDRKKLTLAWHFLDGWADSSEGLHALKQTKIIAALSNGNVRLLVDMAKHANLPWDAVLSCELLGSFKPNPKTYLGAAYHLSLPPSQVAMVAAHIYDLRAAASHGMKTVYVRRGEDIVDEVKSKADGGEVDVVVNSITELAALINRV</sequence>
<accession>A0A8H6ZL49</accession>
<dbReference type="GeneID" id="59371981"/>
<comment type="caution">
    <text evidence="3">The sequence shown here is derived from an EMBL/GenBank/DDBJ whole genome shotgun (WGS) entry which is preliminary data.</text>
</comment>
<dbReference type="InterPro" id="IPR023198">
    <property type="entry name" value="PGP-like_dom2"/>
</dbReference>
<dbReference type="Gene3D" id="1.10.150.240">
    <property type="entry name" value="Putative phosphatase, domain 2"/>
    <property type="match status" value="1"/>
</dbReference>
<dbReference type="InterPro" id="IPR036412">
    <property type="entry name" value="HAD-like_sf"/>
</dbReference>